<dbReference type="Gene3D" id="3.40.50.2000">
    <property type="entry name" value="Glycogen Phosphorylase B"/>
    <property type="match status" value="2"/>
</dbReference>
<dbReference type="EMBL" id="AONQ01000037">
    <property type="protein sequence ID" value="EME69338.1"/>
    <property type="molecule type" value="Genomic_DNA"/>
</dbReference>
<name>M3A976_9PROT</name>
<comment type="caution">
    <text evidence="3">The sequence shown here is derived from an EMBL/GenBank/DDBJ whole genome shotgun (WGS) entry which is preliminary data.</text>
</comment>
<evidence type="ECO:0000256" key="1">
    <source>
        <dbReference type="ARBA" id="ARBA00022676"/>
    </source>
</evidence>
<dbReference type="GO" id="GO:0016757">
    <property type="term" value="F:glycosyltransferase activity"/>
    <property type="evidence" value="ECO:0007669"/>
    <property type="project" value="UniProtKB-KW"/>
</dbReference>
<dbReference type="OrthoDB" id="9781738at2"/>
<dbReference type="Proteomes" id="UP000011744">
    <property type="component" value="Unassembled WGS sequence"/>
</dbReference>
<keyword evidence="4" id="KW-1185">Reference proteome</keyword>
<evidence type="ECO:0000313" key="4">
    <source>
        <dbReference type="Proteomes" id="UP000011744"/>
    </source>
</evidence>
<dbReference type="STRING" id="1244869.H261_14020"/>
<keyword evidence="1" id="KW-0328">Glycosyltransferase</keyword>
<dbReference type="eggNOG" id="COG0438">
    <property type="taxonomic scope" value="Bacteria"/>
</dbReference>
<evidence type="ECO:0000256" key="2">
    <source>
        <dbReference type="ARBA" id="ARBA00022679"/>
    </source>
</evidence>
<dbReference type="PANTHER" id="PTHR12526">
    <property type="entry name" value="GLYCOSYLTRANSFERASE"/>
    <property type="match status" value="1"/>
</dbReference>
<reference evidence="3 4" key="1">
    <citation type="journal article" date="2014" name="Genome Announc.">
        <title>Draft Genome Sequence of Magnetospirillum sp. Strain SO-1, a Freshwater Magnetotactic Bacterium Isolated from the Ol'khovka River, Russia.</title>
        <authorList>
            <person name="Grouzdev D.S."/>
            <person name="Dziuba M.V."/>
            <person name="Sukhacheva M.S."/>
            <person name="Mardanov A.V."/>
            <person name="Beletskiy A.V."/>
            <person name="Kuznetsov B.B."/>
            <person name="Skryabin K.G."/>
        </authorList>
    </citation>
    <scope>NUCLEOTIDE SEQUENCE [LARGE SCALE GENOMIC DNA]</scope>
    <source>
        <strain evidence="3 4">SO-1</strain>
    </source>
</reference>
<organism evidence="3 4">
    <name type="scientific">Paramagnetospirillum caucaseum</name>
    <dbReference type="NCBI Taxonomy" id="1244869"/>
    <lineage>
        <taxon>Bacteria</taxon>
        <taxon>Pseudomonadati</taxon>
        <taxon>Pseudomonadota</taxon>
        <taxon>Alphaproteobacteria</taxon>
        <taxon>Rhodospirillales</taxon>
        <taxon>Magnetospirillaceae</taxon>
        <taxon>Paramagnetospirillum</taxon>
    </lineage>
</organism>
<dbReference type="Pfam" id="PF13692">
    <property type="entry name" value="Glyco_trans_1_4"/>
    <property type="match status" value="1"/>
</dbReference>
<dbReference type="PANTHER" id="PTHR12526:SF510">
    <property type="entry name" value="D-INOSITOL 3-PHOSPHATE GLYCOSYLTRANSFERASE"/>
    <property type="match status" value="1"/>
</dbReference>
<gene>
    <name evidence="3" type="ORF">H261_14020</name>
</gene>
<accession>M3A976</accession>
<keyword evidence="2 3" id="KW-0808">Transferase</keyword>
<protein>
    <submittedName>
        <fullName evidence="3">Glycosyltransferase</fullName>
    </submittedName>
</protein>
<dbReference type="SUPFAM" id="SSF53756">
    <property type="entry name" value="UDP-Glycosyltransferase/glycogen phosphorylase"/>
    <property type="match status" value="1"/>
</dbReference>
<dbReference type="AlphaFoldDB" id="M3A976"/>
<proteinExistence type="predicted"/>
<dbReference type="RefSeq" id="WP_008618629.1">
    <property type="nucleotide sequence ID" value="NZ_AONQ01000037.1"/>
</dbReference>
<sequence>MAGRSVLILTQPPFEGGVPAKTRILCRHLRALGHEVRVAWYATFAHDPDLNVPSWRLGRGWPASRAQTCFGDFPGIAVGAFLPELEAPYYIPNGEWRRLIAAHDRHIAVGGPPLVGNLLATTGTPGLLWCASDLESDRKDRVAAMGLGRRLVHDLVTRPWVRAQQSRVLGTLGRVMGVSSYTIGQLQAHGCPAERLRRLPIPVDTSVFVPPAVPLPSGVLGFAARFEDPRKNLPLALESLACLRRDGADLRLRLAGARPSDSTLARVRDLGLEGAVEFVGELGLDQLPAFYAGLDLFVLPSHQEGLCIAGLEAMACGVPVISTRCGGPEDYVRDGETGYLCDGTPPSMAAAISRALPERRRLGEGARLVAESEFSHTAFAAGLAESWRAVWGDLP</sequence>
<evidence type="ECO:0000313" key="3">
    <source>
        <dbReference type="EMBL" id="EME69338.1"/>
    </source>
</evidence>
<dbReference type="PATRIC" id="fig|1244869.3.peg.2825"/>